<dbReference type="InterPro" id="IPR000182">
    <property type="entry name" value="GNAT_dom"/>
</dbReference>
<accession>A0A7Y9ZB66</accession>
<evidence type="ECO:0000313" key="5">
    <source>
        <dbReference type="Proteomes" id="UP000547973"/>
    </source>
</evidence>
<dbReference type="Proteomes" id="UP000547973">
    <property type="component" value="Unassembled WGS sequence"/>
</dbReference>
<dbReference type="Gene3D" id="3.40.630.30">
    <property type="match status" value="1"/>
</dbReference>
<protein>
    <submittedName>
        <fullName evidence="4">GNAT superfamily N-acetyltransferase</fullName>
    </submittedName>
</protein>
<reference evidence="4 5" key="1">
    <citation type="submission" date="2020-07" db="EMBL/GenBank/DDBJ databases">
        <title>Sequencing the genomes of 1000 actinobacteria strains.</title>
        <authorList>
            <person name="Klenk H.-P."/>
        </authorList>
    </citation>
    <scope>NUCLEOTIDE SEQUENCE [LARGE SCALE GENOMIC DNA]</scope>
    <source>
        <strain evidence="4 5">DSM 19970</strain>
    </source>
</reference>
<dbReference type="PROSITE" id="PS51186">
    <property type="entry name" value="GNAT"/>
    <property type="match status" value="1"/>
</dbReference>
<feature type="domain" description="N-acetyltransferase" evidence="3">
    <location>
        <begin position="1"/>
        <end position="138"/>
    </location>
</feature>
<evidence type="ECO:0000313" key="4">
    <source>
        <dbReference type="EMBL" id="NYI41961.1"/>
    </source>
</evidence>
<dbReference type="AlphaFoldDB" id="A0A7Y9ZB66"/>
<dbReference type="SUPFAM" id="SSF55729">
    <property type="entry name" value="Acyl-CoA N-acyltransferases (Nat)"/>
    <property type="match status" value="1"/>
</dbReference>
<keyword evidence="5" id="KW-1185">Reference proteome</keyword>
<dbReference type="EMBL" id="JACBZO010000001">
    <property type="protein sequence ID" value="NYI41961.1"/>
    <property type="molecule type" value="Genomic_DNA"/>
</dbReference>
<organism evidence="4 5">
    <name type="scientific">Demequina lutea</name>
    <dbReference type="NCBI Taxonomy" id="431489"/>
    <lineage>
        <taxon>Bacteria</taxon>
        <taxon>Bacillati</taxon>
        <taxon>Actinomycetota</taxon>
        <taxon>Actinomycetes</taxon>
        <taxon>Micrococcales</taxon>
        <taxon>Demequinaceae</taxon>
        <taxon>Demequina</taxon>
    </lineage>
</organism>
<name>A0A7Y9ZB66_9MICO</name>
<sequence>MDIRPAKATDFERVWPLMRDFPLGAEPTYAVAERSFASILAHQGAALLVASAGEGIVGYALVYEQPTLFADGPSAYVQELMVDEARRGSGIGGALMAAAEQWARDRGCRYVRLATSMAEEFYRARGYDQVAAFFKKPL</sequence>
<dbReference type="RefSeq" id="WP_062076028.1">
    <property type="nucleotide sequence ID" value="NZ_BBRC01000015.1"/>
</dbReference>
<dbReference type="PANTHER" id="PTHR43877">
    <property type="entry name" value="AMINOALKYLPHOSPHONATE N-ACETYLTRANSFERASE-RELATED-RELATED"/>
    <property type="match status" value="1"/>
</dbReference>
<evidence type="ECO:0000256" key="1">
    <source>
        <dbReference type="ARBA" id="ARBA00022679"/>
    </source>
</evidence>
<keyword evidence="2" id="KW-0012">Acyltransferase</keyword>
<dbReference type="OrthoDB" id="4793359at2"/>
<evidence type="ECO:0000256" key="2">
    <source>
        <dbReference type="ARBA" id="ARBA00023315"/>
    </source>
</evidence>
<dbReference type="InterPro" id="IPR016181">
    <property type="entry name" value="Acyl_CoA_acyltransferase"/>
</dbReference>
<dbReference type="CDD" id="cd04301">
    <property type="entry name" value="NAT_SF"/>
    <property type="match status" value="1"/>
</dbReference>
<keyword evidence="1 4" id="KW-0808">Transferase</keyword>
<proteinExistence type="predicted"/>
<dbReference type="GO" id="GO:0016747">
    <property type="term" value="F:acyltransferase activity, transferring groups other than amino-acyl groups"/>
    <property type="evidence" value="ECO:0007669"/>
    <property type="project" value="InterPro"/>
</dbReference>
<comment type="caution">
    <text evidence="4">The sequence shown here is derived from an EMBL/GenBank/DDBJ whole genome shotgun (WGS) entry which is preliminary data.</text>
</comment>
<gene>
    <name evidence="4" type="ORF">BKA03_002080</name>
</gene>
<evidence type="ECO:0000259" key="3">
    <source>
        <dbReference type="PROSITE" id="PS51186"/>
    </source>
</evidence>
<dbReference type="InterPro" id="IPR050832">
    <property type="entry name" value="Bact_Acetyltransf"/>
</dbReference>
<dbReference type="Pfam" id="PF00583">
    <property type="entry name" value="Acetyltransf_1"/>
    <property type="match status" value="1"/>
</dbReference>